<evidence type="ECO:0000313" key="2">
    <source>
        <dbReference type="Proteomes" id="UP001165368"/>
    </source>
</evidence>
<evidence type="ECO:0000313" key="1">
    <source>
        <dbReference type="EMBL" id="MCG2624910.1"/>
    </source>
</evidence>
<protein>
    <submittedName>
        <fullName evidence="1">Uncharacterized protein</fullName>
    </submittedName>
</protein>
<dbReference type="RefSeq" id="WP_237827382.1">
    <property type="nucleotide sequence ID" value="NZ_JAKLTQ010000035.1"/>
</dbReference>
<proteinExistence type="predicted"/>
<accession>A0ABS9LE14</accession>
<sequence>MKISDGGQIYPVLMRPIVVLAAVPILTAIMSGCSTPAKEGPATSPAATAPAPSSTASGVLTGFVCGADANGVWRGKATLQNVGTATNTYTVQFSVVRSSDSRVVGQKEVEFTVKPGETLDVAFPNIVSTGATGLECRASVIASPASPSVQATHTGT</sequence>
<name>A0ABS9LE14_9MICC</name>
<dbReference type="PROSITE" id="PS51257">
    <property type="entry name" value="PROKAR_LIPOPROTEIN"/>
    <property type="match status" value="1"/>
</dbReference>
<gene>
    <name evidence="1" type="ORF">LVY72_23755</name>
</gene>
<organism evidence="1 2">
    <name type="scientific">Arthrobacter hankyongi</name>
    <dbReference type="NCBI Taxonomy" id="2904801"/>
    <lineage>
        <taxon>Bacteria</taxon>
        <taxon>Bacillati</taxon>
        <taxon>Actinomycetota</taxon>
        <taxon>Actinomycetes</taxon>
        <taxon>Micrococcales</taxon>
        <taxon>Micrococcaceae</taxon>
        <taxon>Arthrobacter</taxon>
    </lineage>
</organism>
<dbReference type="Proteomes" id="UP001165368">
    <property type="component" value="Unassembled WGS sequence"/>
</dbReference>
<reference evidence="1" key="1">
    <citation type="submission" date="2022-01" db="EMBL/GenBank/DDBJ databases">
        <authorList>
            <person name="Jo J.-H."/>
            <person name="Im W.-T."/>
        </authorList>
    </citation>
    <scope>NUCLEOTIDE SEQUENCE</scope>
    <source>
        <strain evidence="1">I2-34</strain>
    </source>
</reference>
<keyword evidence="2" id="KW-1185">Reference proteome</keyword>
<dbReference type="EMBL" id="JAKLTQ010000035">
    <property type="protein sequence ID" value="MCG2624910.1"/>
    <property type="molecule type" value="Genomic_DNA"/>
</dbReference>
<comment type="caution">
    <text evidence="1">The sequence shown here is derived from an EMBL/GenBank/DDBJ whole genome shotgun (WGS) entry which is preliminary data.</text>
</comment>